<dbReference type="Proteomes" id="UP000028990">
    <property type="component" value="Unassembled WGS sequence"/>
</dbReference>
<name>A0A091D893_FUKDA</name>
<dbReference type="EMBL" id="KN123175">
    <property type="protein sequence ID" value="KFO26490.1"/>
    <property type="molecule type" value="Genomic_DNA"/>
</dbReference>
<dbReference type="AlphaFoldDB" id="A0A091D893"/>
<sequence length="91" mass="9926">MAAAFIRGTLTFTVNITSWLHCGSLKTGGTNLSSHRHRFLTTGFWAFWVQILNKDNLGDIALGSRPLDGLQENIVLDSNPLAGLVWETAGI</sequence>
<evidence type="ECO:0000313" key="2">
    <source>
        <dbReference type="Proteomes" id="UP000028990"/>
    </source>
</evidence>
<gene>
    <name evidence="1" type="ORF">H920_12098</name>
</gene>
<evidence type="ECO:0000313" key="1">
    <source>
        <dbReference type="EMBL" id="KFO26490.1"/>
    </source>
</evidence>
<protein>
    <submittedName>
        <fullName evidence="1">Uncharacterized protein</fullName>
    </submittedName>
</protein>
<reference evidence="1 2" key="1">
    <citation type="submission" date="2013-11" db="EMBL/GenBank/DDBJ databases">
        <title>The Damaraland mole rat (Fukomys damarensis) genome and evolution of African mole rats.</title>
        <authorList>
            <person name="Gladyshev V.N."/>
            <person name="Fang X."/>
        </authorList>
    </citation>
    <scope>NUCLEOTIDE SEQUENCE [LARGE SCALE GENOMIC DNA]</scope>
    <source>
        <tissue evidence="1">Liver</tissue>
    </source>
</reference>
<organism evidence="1 2">
    <name type="scientific">Fukomys damarensis</name>
    <name type="common">Damaraland mole rat</name>
    <name type="synonym">Cryptomys damarensis</name>
    <dbReference type="NCBI Taxonomy" id="885580"/>
    <lineage>
        <taxon>Eukaryota</taxon>
        <taxon>Metazoa</taxon>
        <taxon>Chordata</taxon>
        <taxon>Craniata</taxon>
        <taxon>Vertebrata</taxon>
        <taxon>Euteleostomi</taxon>
        <taxon>Mammalia</taxon>
        <taxon>Eutheria</taxon>
        <taxon>Euarchontoglires</taxon>
        <taxon>Glires</taxon>
        <taxon>Rodentia</taxon>
        <taxon>Hystricomorpha</taxon>
        <taxon>Bathyergidae</taxon>
        <taxon>Fukomys</taxon>
    </lineage>
</organism>
<accession>A0A091D893</accession>
<keyword evidence="2" id="KW-1185">Reference proteome</keyword>
<proteinExistence type="predicted"/>